<keyword evidence="3" id="KW-1185">Reference proteome</keyword>
<proteinExistence type="predicted"/>
<gene>
    <name evidence="2" type="ORF">IW261DRAFT_1558784</name>
</gene>
<evidence type="ECO:0000313" key="2">
    <source>
        <dbReference type="EMBL" id="KAK0487735.1"/>
    </source>
</evidence>
<name>A0AA39PNS4_9AGAR</name>
<comment type="caution">
    <text evidence="2">The sequence shown here is derived from an EMBL/GenBank/DDBJ whole genome shotgun (WGS) entry which is preliminary data.</text>
</comment>
<organism evidence="2 3">
    <name type="scientific">Armillaria novae-zelandiae</name>
    <dbReference type="NCBI Taxonomy" id="153914"/>
    <lineage>
        <taxon>Eukaryota</taxon>
        <taxon>Fungi</taxon>
        <taxon>Dikarya</taxon>
        <taxon>Basidiomycota</taxon>
        <taxon>Agaricomycotina</taxon>
        <taxon>Agaricomycetes</taxon>
        <taxon>Agaricomycetidae</taxon>
        <taxon>Agaricales</taxon>
        <taxon>Marasmiineae</taxon>
        <taxon>Physalacriaceae</taxon>
        <taxon>Armillaria</taxon>
    </lineage>
</organism>
<reference evidence="2" key="1">
    <citation type="submission" date="2023-06" db="EMBL/GenBank/DDBJ databases">
        <authorList>
            <consortium name="Lawrence Berkeley National Laboratory"/>
            <person name="Ahrendt S."/>
            <person name="Sahu N."/>
            <person name="Indic B."/>
            <person name="Wong-Bajracharya J."/>
            <person name="Merenyi Z."/>
            <person name="Ke H.-M."/>
            <person name="Monk M."/>
            <person name="Kocsube S."/>
            <person name="Drula E."/>
            <person name="Lipzen A."/>
            <person name="Balint B."/>
            <person name="Henrissat B."/>
            <person name="Andreopoulos B."/>
            <person name="Martin F.M."/>
            <person name="Harder C.B."/>
            <person name="Rigling D."/>
            <person name="Ford K.L."/>
            <person name="Foster G.D."/>
            <person name="Pangilinan J."/>
            <person name="Papanicolaou A."/>
            <person name="Barry K."/>
            <person name="LaButti K."/>
            <person name="Viragh M."/>
            <person name="Koriabine M."/>
            <person name="Yan M."/>
            <person name="Riley R."/>
            <person name="Champramary S."/>
            <person name="Plett K.L."/>
            <person name="Tsai I.J."/>
            <person name="Slot J."/>
            <person name="Sipos G."/>
            <person name="Plett J."/>
            <person name="Nagy L.G."/>
            <person name="Grigoriev I.V."/>
        </authorList>
    </citation>
    <scope>NUCLEOTIDE SEQUENCE</scope>
    <source>
        <strain evidence="2">ICMP 16352</strain>
    </source>
</reference>
<evidence type="ECO:0000256" key="1">
    <source>
        <dbReference type="SAM" id="MobiDB-lite"/>
    </source>
</evidence>
<evidence type="ECO:0000313" key="3">
    <source>
        <dbReference type="Proteomes" id="UP001175227"/>
    </source>
</evidence>
<dbReference type="Proteomes" id="UP001175227">
    <property type="component" value="Unassembled WGS sequence"/>
</dbReference>
<sequence length="477" mass="50111">MSTMDPDPVSMGWPALGSVPNFDLEIITVEPLPDAEQVRDHAAAKLGTTTPDTDIGVGTTLPLVTAPRVEEGLSSSQVLHTQPVLMLVPVTSPSTVTVEMSSPLPSLPVSNMVLDQVPPSTSTRGLSRSQASQVWKDHLAARAREKDLAKKGKGHNFKGSDQGNYDSLGLRLPVRGETVAAHRERMSANEGSLVGAVVDIRDRFREYAAEHTESHELVLQGLSDLGVMVQQTSDVAHAMAKVVAPLTDAVNCTMGAVQTMAGAMNSHTLTLQTHSTAIQSMCTGIQDIDIGLTAVHESINGMQTHLSALSNPSPSPAPALLAGNNSLICTQHPSNPLPPPKRPRGNGTRSGNHGRASNLILCPPLMDIKSQTVVFTVTQTDQDPIETSRCVAAAIPGVGAGAIAHVRQTSVVGSTLLQFRSLPTARAFVHLLCNCDSVMVLGASAGFAAYTPPGQTTQTDNGIANVLNILSHPVQGN</sequence>
<dbReference type="EMBL" id="JAUEPR010000003">
    <property type="protein sequence ID" value="KAK0487735.1"/>
    <property type="molecule type" value="Genomic_DNA"/>
</dbReference>
<feature type="region of interest" description="Disordered" evidence="1">
    <location>
        <begin position="328"/>
        <end position="354"/>
    </location>
</feature>
<dbReference type="AlphaFoldDB" id="A0AA39PNS4"/>
<protein>
    <submittedName>
        <fullName evidence="2">Uncharacterized protein</fullName>
    </submittedName>
</protein>
<accession>A0AA39PNS4</accession>